<dbReference type="RefSeq" id="WP_284486636.1">
    <property type="nucleotide sequence ID" value="NZ_JASNJE010000023.1"/>
</dbReference>
<keyword evidence="3 5" id="KW-0418">Kinase</keyword>
<organism evidence="5 6">
    <name type="scientific">Sedimentitalea xiamensis</name>
    <dbReference type="NCBI Taxonomy" id="3050037"/>
    <lineage>
        <taxon>Bacteria</taxon>
        <taxon>Pseudomonadati</taxon>
        <taxon>Pseudomonadota</taxon>
        <taxon>Alphaproteobacteria</taxon>
        <taxon>Rhodobacterales</taxon>
        <taxon>Paracoccaceae</taxon>
        <taxon>Sedimentitalea</taxon>
    </lineage>
</organism>
<evidence type="ECO:0000313" key="6">
    <source>
        <dbReference type="Proteomes" id="UP001227126"/>
    </source>
</evidence>
<dbReference type="PROSITE" id="PS00584">
    <property type="entry name" value="PFKB_KINASES_2"/>
    <property type="match status" value="1"/>
</dbReference>
<evidence type="ECO:0000256" key="3">
    <source>
        <dbReference type="ARBA" id="ARBA00022777"/>
    </source>
</evidence>
<keyword evidence="2" id="KW-0808">Transferase</keyword>
<dbReference type="EMBL" id="JASNJE010000023">
    <property type="protein sequence ID" value="MDK3074706.1"/>
    <property type="molecule type" value="Genomic_DNA"/>
</dbReference>
<gene>
    <name evidence="5" type="ORF">QO034_16565</name>
</gene>
<dbReference type="InterPro" id="IPR029056">
    <property type="entry name" value="Ribokinase-like"/>
</dbReference>
<comment type="caution">
    <text evidence="5">The sequence shown here is derived from an EMBL/GenBank/DDBJ whole genome shotgun (WGS) entry which is preliminary data.</text>
</comment>
<evidence type="ECO:0000256" key="1">
    <source>
        <dbReference type="ARBA" id="ARBA00010688"/>
    </source>
</evidence>
<dbReference type="SUPFAM" id="SSF53613">
    <property type="entry name" value="Ribokinase-like"/>
    <property type="match status" value="1"/>
</dbReference>
<dbReference type="Proteomes" id="UP001227126">
    <property type="component" value="Unassembled WGS sequence"/>
</dbReference>
<dbReference type="GO" id="GO:0016301">
    <property type="term" value="F:kinase activity"/>
    <property type="evidence" value="ECO:0007669"/>
    <property type="project" value="UniProtKB-KW"/>
</dbReference>
<comment type="similarity">
    <text evidence="1">Belongs to the carbohydrate kinase PfkB family.</text>
</comment>
<feature type="domain" description="Carbohydrate kinase PfkB" evidence="4">
    <location>
        <begin position="1"/>
        <end position="295"/>
    </location>
</feature>
<keyword evidence="6" id="KW-1185">Reference proteome</keyword>
<evidence type="ECO:0000259" key="4">
    <source>
        <dbReference type="Pfam" id="PF00294"/>
    </source>
</evidence>
<dbReference type="CDD" id="cd01166">
    <property type="entry name" value="KdgK"/>
    <property type="match status" value="1"/>
</dbReference>
<evidence type="ECO:0000256" key="2">
    <source>
        <dbReference type="ARBA" id="ARBA00022679"/>
    </source>
</evidence>
<dbReference type="PANTHER" id="PTHR43085">
    <property type="entry name" value="HEXOKINASE FAMILY MEMBER"/>
    <property type="match status" value="1"/>
</dbReference>
<protein>
    <submittedName>
        <fullName evidence="5">Sugar kinase</fullName>
    </submittedName>
</protein>
<name>A0ABT7FHW5_9RHOB</name>
<dbReference type="PANTHER" id="PTHR43085:SF15">
    <property type="entry name" value="2-DEHYDRO-3-DEOXYGLUCONOKINASE"/>
    <property type="match status" value="1"/>
</dbReference>
<accession>A0ABT7FHW5</accession>
<dbReference type="InterPro" id="IPR002173">
    <property type="entry name" value="Carboh/pur_kinase_PfkB_CS"/>
</dbReference>
<dbReference type="Pfam" id="PF00294">
    <property type="entry name" value="PfkB"/>
    <property type="match status" value="1"/>
</dbReference>
<dbReference type="Gene3D" id="3.40.1190.20">
    <property type="match status" value="1"/>
</dbReference>
<evidence type="ECO:0000313" key="5">
    <source>
        <dbReference type="EMBL" id="MDK3074706.1"/>
    </source>
</evidence>
<dbReference type="InterPro" id="IPR011611">
    <property type="entry name" value="PfkB_dom"/>
</dbReference>
<sequence length="302" mass="32494">MTSILGIGECMIELSPAEGSLLRQGFAGDVFNTLWYAKATGGPDAEVAFFTAVGDDPISDRMLAFAATAGIRCDSVPRIPGRRPGLYVIHLTGAERTFSYWRDTSAARLMMRHANRLWPQVADADFVYFSGITLAILSHEDCELFLGNLRARMKPGARVAFDPNLRPHLWDDADRMRRVISRAAGLSDIVLPSFDDECRNFGDAAPEDTARRYGALGADQVVVKNGPLPTLLLNKGGMQDFPVPPVEGVVDTTAAGDSFNGAYLSALGRGAAVAQAIAVAQACSAQVVYRKGALVPFSDLRI</sequence>
<reference evidence="5 6" key="1">
    <citation type="submission" date="2023-05" db="EMBL/GenBank/DDBJ databases">
        <title>Sedimentitalea sp. nov. JM2-8.</title>
        <authorList>
            <person name="Huang J."/>
        </authorList>
    </citation>
    <scope>NUCLEOTIDE SEQUENCE [LARGE SCALE GENOMIC DNA]</scope>
    <source>
        <strain evidence="5 6">JM2-8</strain>
    </source>
</reference>
<proteinExistence type="inferred from homology"/>
<dbReference type="InterPro" id="IPR050306">
    <property type="entry name" value="PfkB_Carbo_kinase"/>
</dbReference>